<gene>
    <name evidence="3" type="ORF">E1809_08150</name>
</gene>
<evidence type="ECO:0000256" key="1">
    <source>
        <dbReference type="ARBA" id="ARBA00023277"/>
    </source>
</evidence>
<dbReference type="SUPFAM" id="SSF51658">
    <property type="entry name" value="Xylose isomerase-like"/>
    <property type="match status" value="1"/>
</dbReference>
<reference evidence="3 4" key="1">
    <citation type="submission" date="2019-03" db="EMBL/GenBank/DDBJ databases">
        <title>Whole genome sequence of Arthrobacter sp JH1-1.</title>
        <authorList>
            <person name="Trinh H.N."/>
        </authorList>
    </citation>
    <scope>NUCLEOTIDE SEQUENCE [LARGE SCALE GENOMIC DNA]</scope>
    <source>
        <strain evidence="3 4">JH1-1</strain>
    </source>
</reference>
<keyword evidence="4" id="KW-1185">Reference proteome</keyword>
<dbReference type="InterPro" id="IPR050312">
    <property type="entry name" value="IolE/XylAMocC-like"/>
</dbReference>
<keyword evidence="3" id="KW-0413">Isomerase</keyword>
<dbReference type="EMBL" id="SMRU01000008">
    <property type="protein sequence ID" value="TDF97325.1"/>
    <property type="molecule type" value="Genomic_DNA"/>
</dbReference>
<dbReference type="Proteomes" id="UP000295511">
    <property type="component" value="Unassembled WGS sequence"/>
</dbReference>
<proteinExistence type="predicted"/>
<feature type="domain" description="Xylose isomerase-like TIM barrel" evidence="2">
    <location>
        <begin position="20"/>
        <end position="324"/>
    </location>
</feature>
<organism evidence="3 4">
    <name type="scientific">Arthrobacter terricola</name>
    <dbReference type="NCBI Taxonomy" id="2547396"/>
    <lineage>
        <taxon>Bacteria</taxon>
        <taxon>Bacillati</taxon>
        <taxon>Actinomycetota</taxon>
        <taxon>Actinomycetes</taxon>
        <taxon>Micrococcales</taxon>
        <taxon>Micrococcaceae</taxon>
        <taxon>Arthrobacter</taxon>
    </lineage>
</organism>
<evidence type="ECO:0000313" key="3">
    <source>
        <dbReference type="EMBL" id="TDF97325.1"/>
    </source>
</evidence>
<dbReference type="AlphaFoldDB" id="A0A4R5KQN5"/>
<comment type="caution">
    <text evidence="3">The sequence shown here is derived from an EMBL/GenBank/DDBJ whole genome shotgun (WGS) entry which is preliminary data.</text>
</comment>
<sequence>MRVGLYLASLMDHSLRDALDKARNWGITDAEVPAGGFNPYGHCNPGALVQSPAMREEFLQQFAESGVNLAILNANSNPLHPDPEVHVPHRKDLRDAIVLSSQLGLDRLNAMVGSVGSGPGATLPTWSLVPWESGLLEVREYQWSVALPYWKETAAFAEDHGVKLALEIHPHMLCYSPATLERLIDSVGSDYLGVNLDPSHLFWQGIDPNRMAARFAGRIWHVAAKDTVLVHENIAEWGVLDDRYSYIPPEENPQPLGGRYLTTQPPQDGPWHFVAAGRGHDVQWWTDFLANVRKAGFDGAVCIENEDWDLPREESIPIAAQTLRAAVGITEPSQSLWKHP</sequence>
<dbReference type="Pfam" id="PF01261">
    <property type="entry name" value="AP_endonuc_2"/>
    <property type="match status" value="1"/>
</dbReference>
<dbReference type="InterPro" id="IPR013022">
    <property type="entry name" value="Xyl_isomerase-like_TIM-brl"/>
</dbReference>
<dbReference type="GO" id="GO:0016853">
    <property type="term" value="F:isomerase activity"/>
    <property type="evidence" value="ECO:0007669"/>
    <property type="project" value="UniProtKB-KW"/>
</dbReference>
<dbReference type="OrthoDB" id="9779184at2"/>
<dbReference type="RefSeq" id="WP_133203733.1">
    <property type="nucleotide sequence ID" value="NZ_SMRU01000008.1"/>
</dbReference>
<dbReference type="InterPro" id="IPR036237">
    <property type="entry name" value="Xyl_isomerase-like_sf"/>
</dbReference>
<evidence type="ECO:0000313" key="4">
    <source>
        <dbReference type="Proteomes" id="UP000295511"/>
    </source>
</evidence>
<dbReference type="PANTHER" id="PTHR12110">
    <property type="entry name" value="HYDROXYPYRUVATE ISOMERASE"/>
    <property type="match status" value="1"/>
</dbReference>
<dbReference type="Gene3D" id="3.20.20.150">
    <property type="entry name" value="Divalent-metal-dependent TIM barrel enzymes"/>
    <property type="match status" value="1"/>
</dbReference>
<evidence type="ECO:0000259" key="2">
    <source>
        <dbReference type="Pfam" id="PF01261"/>
    </source>
</evidence>
<accession>A0A4R5KQN5</accession>
<name>A0A4R5KQN5_9MICC</name>
<keyword evidence="1" id="KW-0119">Carbohydrate metabolism</keyword>
<protein>
    <submittedName>
        <fullName evidence="3">Sugar phosphate isomerase/epimerase</fullName>
    </submittedName>
</protein>
<dbReference type="PANTHER" id="PTHR12110:SF21">
    <property type="entry name" value="XYLOSE ISOMERASE-LIKE TIM BARREL DOMAIN-CONTAINING PROTEIN"/>
    <property type="match status" value="1"/>
</dbReference>